<feature type="transmembrane region" description="Helical" evidence="6">
    <location>
        <begin position="180"/>
        <end position="197"/>
    </location>
</feature>
<dbReference type="GO" id="GO:0016740">
    <property type="term" value="F:transferase activity"/>
    <property type="evidence" value="ECO:0007669"/>
    <property type="project" value="UniProtKB-KW"/>
</dbReference>
<dbReference type="PANTHER" id="PTHR47371">
    <property type="entry name" value="LIPOTEICHOIC ACID SYNTHASE"/>
    <property type="match status" value="1"/>
</dbReference>
<keyword evidence="5 6" id="KW-0472">Membrane</keyword>
<evidence type="ECO:0000259" key="7">
    <source>
        <dbReference type="Pfam" id="PF00884"/>
    </source>
</evidence>
<dbReference type="GO" id="GO:0005886">
    <property type="term" value="C:plasma membrane"/>
    <property type="evidence" value="ECO:0007669"/>
    <property type="project" value="UniProtKB-SubCell"/>
</dbReference>
<keyword evidence="8" id="KW-0808">Transferase</keyword>
<sequence length="662" mass="75156">MYQENSRKLIRIIWIQVALFALLLSLFRQIFTFTIGDVSAISNVLPDYFQSVITGFRFDMRVATIAFAPLLLVGLITAGTKYFTYVKRSLTTYSSVIFFLAAAVSIGNYYYYKTYGNHFDIFIFGLVEDDTSAVLLTMWQDYPIISASIASLVVMWLATKCIKQLWKVIDARHWSKRNPFIMALSIIVTICVYFVFARGSIGTFPLKQYHANVSSYEVLNKVTPNGFLALDWARSNHKKSATFKPVSKLAYQQQMQKVLGQVNPVYHTERNEYLEKNKPNVVFALMESMGTNLLVEDKYKGTDLLGALRPHYENDFSFERFLSGTDGTINSIVMMLFHSHIGSISHGSEQKTPLHDTAFLPYKKAGYNIVYITGGSPLWRNLKYYLPIQGVDEFYSEEDIYQAFPESQKHANTWGATDEYTFKFAEMILKNSTKPTMIMVQTQTNHPPYQIPSNYSPNTIEVSEHAMNKVSLDEEKSRKIYETYQYATNALGEFVADIKNSDLGEKTLIAASGDHRLRDYAISLPADLGTAHSVPFYLYVPKSILEHSDYKYQKNRIGSHRDIFPTLYAYSLSDAEYVSLGGRNLLAIDDIETPYAYNNGITLTKQGATYNSNAGVLYPWTTEDGLSVKTEGVSNPTPNIDEEYVKLQDLFINAQLKGFIAN</sequence>
<evidence type="ECO:0000256" key="5">
    <source>
        <dbReference type="ARBA" id="ARBA00023136"/>
    </source>
</evidence>
<evidence type="ECO:0000256" key="6">
    <source>
        <dbReference type="SAM" id="Phobius"/>
    </source>
</evidence>
<keyword evidence="4 6" id="KW-1133">Transmembrane helix</keyword>
<keyword evidence="3 6" id="KW-0812">Transmembrane</keyword>
<dbReference type="InterPro" id="IPR000917">
    <property type="entry name" value="Sulfatase_N"/>
</dbReference>
<dbReference type="Proteomes" id="UP000571701">
    <property type="component" value="Unassembled WGS sequence"/>
</dbReference>
<evidence type="ECO:0000313" key="9">
    <source>
        <dbReference type="Proteomes" id="UP000571701"/>
    </source>
</evidence>
<feature type="transmembrane region" description="Helical" evidence="6">
    <location>
        <begin position="12"/>
        <end position="31"/>
    </location>
</feature>
<evidence type="ECO:0000256" key="4">
    <source>
        <dbReference type="ARBA" id="ARBA00022989"/>
    </source>
</evidence>
<dbReference type="EMBL" id="JACFYF010000019">
    <property type="protein sequence ID" value="MBA5764357.1"/>
    <property type="molecule type" value="Genomic_DNA"/>
</dbReference>
<proteinExistence type="predicted"/>
<dbReference type="PANTHER" id="PTHR47371:SF3">
    <property type="entry name" value="PHOSPHOGLYCEROL TRANSFERASE I"/>
    <property type="match status" value="1"/>
</dbReference>
<protein>
    <submittedName>
        <fullName evidence="8">Sulfatase-like hydrolase/transferase</fullName>
    </submittedName>
</protein>
<comment type="caution">
    <text evidence="8">The sequence shown here is derived from an EMBL/GenBank/DDBJ whole genome shotgun (WGS) entry which is preliminary data.</text>
</comment>
<feature type="domain" description="Sulfatase N-terminal" evidence="7">
    <location>
        <begin position="279"/>
        <end position="568"/>
    </location>
</feature>
<feature type="transmembrane region" description="Helical" evidence="6">
    <location>
        <begin position="60"/>
        <end position="78"/>
    </location>
</feature>
<evidence type="ECO:0000313" key="8">
    <source>
        <dbReference type="EMBL" id="MBA5764357.1"/>
    </source>
</evidence>
<evidence type="ECO:0000256" key="3">
    <source>
        <dbReference type="ARBA" id="ARBA00022692"/>
    </source>
</evidence>
<dbReference type="InterPro" id="IPR017850">
    <property type="entry name" value="Alkaline_phosphatase_core_sf"/>
</dbReference>
<feature type="transmembrane region" description="Helical" evidence="6">
    <location>
        <begin position="90"/>
        <end position="112"/>
    </location>
</feature>
<accession>A0A7W2FU98</accession>
<dbReference type="InterPro" id="IPR050448">
    <property type="entry name" value="OpgB/LTA_synthase_biosynth"/>
</dbReference>
<reference evidence="8 9" key="1">
    <citation type="submission" date="2020-07" db="EMBL/GenBank/DDBJ databases">
        <title>Vibrio marinisediminis sp. nov., isolated from marine sediment.</title>
        <authorList>
            <person name="Ji X."/>
        </authorList>
    </citation>
    <scope>NUCLEOTIDE SEQUENCE [LARGE SCALE GENOMIC DNA]</scope>
    <source>
        <strain evidence="8 9">404</strain>
    </source>
</reference>
<evidence type="ECO:0000256" key="2">
    <source>
        <dbReference type="ARBA" id="ARBA00022475"/>
    </source>
</evidence>
<organism evidence="8 9">
    <name type="scientific">Vibrio marinisediminis</name>
    <dbReference type="NCBI Taxonomy" id="2758441"/>
    <lineage>
        <taxon>Bacteria</taxon>
        <taxon>Pseudomonadati</taxon>
        <taxon>Pseudomonadota</taxon>
        <taxon>Gammaproteobacteria</taxon>
        <taxon>Vibrionales</taxon>
        <taxon>Vibrionaceae</taxon>
        <taxon>Vibrio</taxon>
    </lineage>
</organism>
<dbReference type="SUPFAM" id="SSF53649">
    <property type="entry name" value="Alkaline phosphatase-like"/>
    <property type="match status" value="1"/>
</dbReference>
<feature type="transmembrane region" description="Helical" evidence="6">
    <location>
        <begin position="142"/>
        <end position="159"/>
    </location>
</feature>
<keyword evidence="2" id="KW-1003">Cell membrane</keyword>
<dbReference type="AlphaFoldDB" id="A0A7W2FU98"/>
<dbReference type="RefSeq" id="WP_182110410.1">
    <property type="nucleotide sequence ID" value="NZ_JACFYF010000019.1"/>
</dbReference>
<keyword evidence="8" id="KW-0378">Hydrolase</keyword>
<dbReference type="CDD" id="cd16015">
    <property type="entry name" value="LTA_synthase"/>
    <property type="match status" value="1"/>
</dbReference>
<gene>
    <name evidence="8" type="ORF">H2O73_18540</name>
</gene>
<comment type="subcellular location">
    <subcellularLocation>
        <location evidence="1">Cell membrane</location>
        <topology evidence="1">Multi-pass membrane protein</topology>
    </subcellularLocation>
</comment>
<dbReference type="Gene3D" id="3.40.720.10">
    <property type="entry name" value="Alkaline Phosphatase, subunit A"/>
    <property type="match status" value="1"/>
</dbReference>
<dbReference type="GO" id="GO:0016787">
    <property type="term" value="F:hydrolase activity"/>
    <property type="evidence" value="ECO:0007669"/>
    <property type="project" value="UniProtKB-KW"/>
</dbReference>
<keyword evidence="9" id="KW-1185">Reference proteome</keyword>
<name>A0A7W2FU98_9VIBR</name>
<dbReference type="Pfam" id="PF00884">
    <property type="entry name" value="Sulfatase"/>
    <property type="match status" value="1"/>
</dbReference>
<evidence type="ECO:0000256" key="1">
    <source>
        <dbReference type="ARBA" id="ARBA00004651"/>
    </source>
</evidence>